<organism evidence="1">
    <name type="scientific">Siphoviridae sp. ctJT77</name>
    <dbReference type="NCBI Taxonomy" id="2825432"/>
    <lineage>
        <taxon>Viruses</taxon>
        <taxon>Duplodnaviria</taxon>
        <taxon>Heunggongvirae</taxon>
        <taxon>Uroviricota</taxon>
        <taxon>Caudoviricetes</taxon>
    </lineage>
</organism>
<protein>
    <submittedName>
        <fullName evidence="1">Uncharacterized protein</fullName>
    </submittedName>
</protein>
<evidence type="ECO:0000313" key="1">
    <source>
        <dbReference type="EMBL" id="DAF99910.1"/>
    </source>
</evidence>
<dbReference type="EMBL" id="BK016174">
    <property type="protein sequence ID" value="DAF99910.1"/>
    <property type="molecule type" value="Genomic_DNA"/>
</dbReference>
<reference evidence="1" key="1">
    <citation type="journal article" date="2021" name="Proc. Natl. Acad. Sci. U.S.A.">
        <title>A Catalog of Tens of Thousands of Viruses from Human Metagenomes Reveals Hidden Associations with Chronic Diseases.</title>
        <authorList>
            <person name="Tisza M.J."/>
            <person name="Buck C.B."/>
        </authorList>
    </citation>
    <scope>NUCLEOTIDE SEQUENCE</scope>
    <source>
        <strain evidence="1">CtJT77</strain>
    </source>
</reference>
<name>A0A8S5UZX5_9CAUD</name>
<sequence length="85" mass="10298">MIVILCNSFDDAKDGFARFMDFLETYEPLSISKVFEYSYCVETDDNLRYIFVDYRFKPLFHGFCRPDEVDMEEFFEGLDRYYFGN</sequence>
<accession>A0A8S5UZX5</accession>
<proteinExistence type="predicted"/>